<evidence type="ECO:0000256" key="3">
    <source>
        <dbReference type="ARBA" id="ARBA00022898"/>
    </source>
</evidence>
<comment type="cofactor">
    <cofactor evidence="1">
        <name>pyridoxal 5'-phosphate</name>
        <dbReference type="ChEBI" id="CHEBI:597326"/>
    </cofactor>
</comment>
<dbReference type="FunFam" id="3.40.50.1100:FF:000005">
    <property type="entry name" value="Threonine dehydratase catabolic"/>
    <property type="match status" value="1"/>
</dbReference>
<proteinExistence type="inferred from homology"/>
<dbReference type="Gene3D" id="3.40.50.1100">
    <property type="match status" value="2"/>
</dbReference>
<dbReference type="EC" id="4.3.1.19" evidence="6"/>
<keyword evidence="7" id="KW-1185">Reference proteome</keyword>
<evidence type="ECO:0000256" key="1">
    <source>
        <dbReference type="ARBA" id="ARBA00001933"/>
    </source>
</evidence>
<evidence type="ECO:0000256" key="4">
    <source>
        <dbReference type="ARBA" id="ARBA00023239"/>
    </source>
</evidence>
<evidence type="ECO:0000313" key="7">
    <source>
        <dbReference type="Proteomes" id="UP000581135"/>
    </source>
</evidence>
<evidence type="ECO:0000256" key="2">
    <source>
        <dbReference type="ARBA" id="ARBA00010869"/>
    </source>
</evidence>
<name>A0A839SV26_9PROT</name>
<dbReference type="GO" id="GO:0003941">
    <property type="term" value="F:L-serine ammonia-lyase activity"/>
    <property type="evidence" value="ECO:0007669"/>
    <property type="project" value="TreeGrafter"/>
</dbReference>
<dbReference type="GO" id="GO:0006565">
    <property type="term" value="P:L-serine catabolic process"/>
    <property type="evidence" value="ECO:0007669"/>
    <property type="project" value="TreeGrafter"/>
</dbReference>
<sequence>MVGTDGTAGMTVGVGLEDIQAAARRLKGRVRRTPILPATFQKQPVGAGDLFLKLEHLQVSGSFKARGAVNTLLSLSDDEIKRGICTASGGNHGLAVAYAGWVAGTRAVVYLPSSTPGPKADKVRAWGAEVIIEGVVWDEADAAARLRADEEGMTYVPAFSDPRVIAGQGTLGLEILEDIAELDTVVVAIGGGGLISGVATAIKALRPEIRVIGVEPTGAPTLKRSVEQGALVTLERIETAAGTLAPRTSAQINLDIIKERVDSFVLVSDAEMHEAARWLWFEYAIGSELAGAASVAAIMKGAIDMGEGRRVAAIICGAGEDGIVR</sequence>
<dbReference type="GO" id="GO:0030170">
    <property type="term" value="F:pyridoxal phosphate binding"/>
    <property type="evidence" value="ECO:0007669"/>
    <property type="project" value="InterPro"/>
</dbReference>
<keyword evidence="4 6" id="KW-0456">Lyase</keyword>
<dbReference type="CDD" id="cd01562">
    <property type="entry name" value="Thr-dehyd"/>
    <property type="match status" value="1"/>
</dbReference>
<dbReference type="InterPro" id="IPR000634">
    <property type="entry name" value="Ser/Thr_deHydtase_PyrdxlP-BS"/>
</dbReference>
<dbReference type="RefSeq" id="WP_221205732.1">
    <property type="nucleotide sequence ID" value="NZ_JACHXA010000002.1"/>
</dbReference>
<dbReference type="EMBL" id="JACHXA010000002">
    <property type="protein sequence ID" value="MBB3064835.1"/>
    <property type="molecule type" value="Genomic_DNA"/>
</dbReference>
<comment type="caution">
    <text evidence="6">The sequence shown here is derived from an EMBL/GenBank/DDBJ whole genome shotgun (WGS) entry which is preliminary data.</text>
</comment>
<protein>
    <submittedName>
        <fullName evidence="6">Threonine dehydratase</fullName>
        <ecNumber evidence="6">4.3.1.19</ecNumber>
    </submittedName>
</protein>
<dbReference type="InterPro" id="IPR036052">
    <property type="entry name" value="TrpB-like_PALP_sf"/>
</dbReference>
<dbReference type="SUPFAM" id="SSF53686">
    <property type="entry name" value="Tryptophan synthase beta subunit-like PLP-dependent enzymes"/>
    <property type="match status" value="1"/>
</dbReference>
<accession>A0A839SV26</accession>
<dbReference type="PANTHER" id="PTHR48078">
    <property type="entry name" value="THREONINE DEHYDRATASE, MITOCHONDRIAL-RELATED"/>
    <property type="match status" value="1"/>
</dbReference>
<reference evidence="6 7" key="1">
    <citation type="submission" date="2020-08" db="EMBL/GenBank/DDBJ databases">
        <title>Genomic Encyclopedia of Type Strains, Phase III (KMG-III): the genomes of soil and plant-associated and newly described type strains.</title>
        <authorList>
            <person name="Whitman W."/>
        </authorList>
    </citation>
    <scope>NUCLEOTIDE SEQUENCE [LARGE SCALE GENOMIC DNA]</scope>
    <source>
        <strain evidence="6 7">CECT 8803</strain>
    </source>
</reference>
<dbReference type="GO" id="GO:0006567">
    <property type="term" value="P:L-threonine catabolic process"/>
    <property type="evidence" value="ECO:0007669"/>
    <property type="project" value="TreeGrafter"/>
</dbReference>
<evidence type="ECO:0000259" key="5">
    <source>
        <dbReference type="Pfam" id="PF00291"/>
    </source>
</evidence>
<dbReference type="AlphaFoldDB" id="A0A839SV26"/>
<dbReference type="PANTHER" id="PTHR48078:SF6">
    <property type="entry name" value="L-THREONINE DEHYDRATASE CATABOLIC TDCB"/>
    <property type="match status" value="1"/>
</dbReference>
<dbReference type="PROSITE" id="PS00165">
    <property type="entry name" value="DEHYDRATASE_SER_THR"/>
    <property type="match status" value="1"/>
</dbReference>
<gene>
    <name evidence="6" type="ORF">FHR98_001107</name>
</gene>
<dbReference type="InterPro" id="IPR050147">
    <property type="entry name" value="Ser/Thr_Dehydratase"/>
</dbReference>
<dbReference type="Proteomes" id="UP000581135">
    <property type="component" value="Unassembled WGS sequence"/>
</dbReference>
<feature type="domain" description="Tryptophan synthase beta chain-like PALP" evidence="5">
    <location>
        <begin position="29"/>
        <end position="317"/>
    </location>
</feature>
<dbReference type="Pfam" id="PF00291">
    <property type="entry name" value="PALP"/>
    <property type="match status" value="1"/>
</dbReference>
<evidence type="ECO:0000313" key="6">
    <source>
        <dbReference type="EMBL" id="MBB3064835.1"/>
    </source>
</evidence>
<keyword evidence="3" id="KW-0663">Pyridoxal phosphate</keyword>
<comment type="similarity">
    <text evidence="2">Belongs to the serine/threonine dehydratase family.</text>
</comment>
<organism evidence="6 7">
    <name type="scientific">Limibacillus halophilus</name>
    <dbReference type="NCBI Taxonomy" id="1579333"/>
    <lineage>
        <taxon>Bacteria</taxon>
        <taxon>Pseudomonadati</taxon>
        <taxon>Pseudomonadota</taxon>
        <taxon>Alphaproteobacteria</taxon>
        <taxon>Rhodospirillales</taxon>
        <taxon>Rhodovibrionaceae</taxon>
        <taxon>Limibacillus</taxon>
    </lineage>
</organism>
<dbReference type="GO" id="GO:0004794">
    <property type="term" value="F:threonine deaminase activity"/>
    <property type="evidence" value="ECO:0007669"/>
    <property type="project" value="UniProtKB-EC"/>
</dbReference>
<dbReference type="InterPro" id="IPR001926">
    <property type="entry name" value="TrpB-like_PALP"/>
</dbReference>
<dbReference type="GO" id="GO:0009097">
    <property type="term" value="P:isoleucine biosynthetic process"/>
    <property type="evidence" value="ECO:0007669"/>
    <property type="project" value="TreeGrafter"/>
</dbReference>